<keyword evidence="13" id="KW-1185">Reference proteome</keyword>
<comment type="similarity">
    <text evidence="2">Belongs to the CD36 family.</text>
</comment>
<keyword evidence="5" id="KW-0812">Transmembrane</keyword>
<keyword evidence="6" id="KW-0552">Olfaction</keyword>
<evidence type="ECO:0000256" key="3">
    <source>
        <dbReference type="ARBA" id="ARBA00022475"/>
    </source>
</evidence>
<keyword evidence="11" id="KW-0325">Glycoprotein</keyword>
<keyword evidence="8" id="KW-0472">Membrane</keyword>
<evidence type="ECO:0000256" key="2">
    <source>
        <dbReference type="ARBA" id="ARBA00010532"/>
    </source>
</evidence>
<dbReference type="AlphaFoldDB" id="A0AAW1MMU5"/>
<gene>
    <name evidence="12" type="ORF">QE152_g5569</name>
</gene>
<keyword evidence="9" id="KW-1015">Disulfide bond</keyword>
<evidence type="ECO:0000256" key="1">
    <source>
        <dbReference type="ARBA" id="ARBA00004651"/>
    </source>
</evidence>
<protein>
    <submittedName>
        <fullName evidence="12">CD36 family</fullName>
    </submittedName>
</protein>
<evidence type="ECO:0000256" key="10">
    <source>
        <dbReference type="ARBA" id="ARBA00023170"/>
    </source>
</evidence>
<dbReference type="Proteomes" id="UP001458880">
    <property type="component" value="Unassembled WGS sequence"/>
</dbReference>
<dbReference type="GO" id="GO:0007608">
    <property type="term" value="P:sensory perception of smell"/>
    <property type="evidence" value="ECO:0007669"/>
    <property type="project" value="UniProtKB-KW"/>
</dbReference>
<proteinExistence type="inferred from homology"/>
<dbReference type="GO" id="GO:0005737">
    <property type="term" value="C:cytoplasm"/>
    <property type="evidence" value="ECO:0007669"/>
    <property type="project" value="TreeGrafter"/>
</dbReference>
<accession>A0AAW1MMU5</accession>
<dbReference type="InterPro" id="IPR002159">
    <property type="entry name" value="CD36_fam"/>
</dbReference>
<evidence type="ECO:0000256" key="5">
    <source>
        <dbReference type="ARBA" id="ARBA00022692"/>
    </source>
</evidence>
<keyword evidence="10" id="KW-0675">Receptor</keyword>
<evidence type="ECO:0000256" key="8">
    <source>
        <dbReference type="ARBA" id="ARBA00023136"/>
    </source>
</evidence>
<dbReference type="PANTHER" id="PTHR11923:SF69">
    <property type="entry name" value="SENSORY NEURON MEMBRANE PROTEIN 1"/>
    <property type="match status" value="1"/>
</dbReference>
<evidence type="ECO:0000313" key="13">
    <source>
        <dbReference type="Proteomes" id="UP001458880"/>
    </source>
</evidence>
<evidence type="ECO:0000256" key="6">
    <source>
        <dbReference type="ARBA" id="ARBA00022725"/>
    </source>
</evidence>
<evidence type="ECO:0000256" key="4">
    <source>
        <dbReference type="ARBA" id="ARBA00022606"/>
    </source>
</evidence>
<reference evidence="12" key="1">
    <citation type="submission" date="2023-05" db="EMBL/GenBank/DDBJ databases">
        <authorList>
            <person name="Nardi F."/>
            <person name="Carapelli A."/>
            <person name="Cucini C."/>
        </authorList>
    </citation>
    <scope>NUCLEOTIDE SEQUENCE</scope>
    <source>
        <strain evidence="12">DMR45628</strain>
        <tissue evidence="12">Testes</tissue>
    </source>
</reference>
<dbReference type="Pfam" id="PF01130">
    <property type="entry name" value="CD36"/>
    <property type="match status" value="1"/>
</dbReference>
<dbReference type="PANTHER" id="PTHR11923">
    <property type="entry name" value="SCAVENGER RECEPTOR CLASS B TYPE-1 SR-B1"/>
    <property type="match status" value="1"/>
</dbReference>
<sequence>MNGERPIVKQVGPYIYDLFIERQIIDIDEATDTVRYYLKKHYVFNSTASGCRDDNDVLTIINMALLGTVLKINSMLPALLPIVYEALPYIYPNIIDIFLRVKVKDILFEGVTLYCSAPEISSICLATRAAKPEMMRIAANEKDLVFSLFGSFNDTLLGPFKMTRGLVNTQRGSIVLYQDEKELDVWGDGGCNMLNGSDGGIFFQMKEPVKTIYTFPEFLRYVGPLV</sequence>
<keyword evidence="7" id="KW-1133">Transmembrane helix</keyword>
<name>A0AAW1MMU5_POPJA</name>
<evidence type="ECO:0000256" key="7">
    <source>
        <dbReference type="ARBA" id="ARBA00022989"/>
    </source>
</evidence>
<dbReference type="GO" id="GO:0005886">
    <property type="term" value="C:plasma membrane"/>
    <property type="evidence" value="ECO:0007669"/>
    <property type="project" value="UniProtKB-SubCell"/>
</dbReference>
<dbReference type="EMBL" id="JASPKY010000034">
    <property type="protein sequence ID" value="KAK9747078.1"/>
    <property type="molecule type" value="Genomic_DNA"/>
</dbReference>
<evidence type="ECO:0000256" key="11">
    <source>
        <dbReference type="ARBA" id="ARBA00023180"/>
    </source>
</evidence>
<reference evidence="12 13" key="2">
    <citation type="journal article" date="2024" name="BMC Genomics">
        <title>De novo assembly and annotation of Popillia japonica's genome with initial clues to its potential as an invasive pest.</title>
        <authorList>
            <person name="Cucini C."/>
            <person name="Boschi S."/>
            <person name="Funari R."/>
            <person name="Cardaioli E."/>
            <person name="Iannotti N."/>
            <person name="Marturano G."/>
            <person name="Paoli F."/>
            <person name="Bruttini M."/>
            <person name="Carapelli A."/>
            <person name="Frati F."/>
            <person name="Nardi F."/>
        </authorList>
    </citation>
    <scope>NUCLEOTIDE SEQUENCE [LARGE SCALE GENOMIC DNA]</scope>
    <source>
        <strain evidence="12">DMR45628</strain>
    </source>
</reference>
<evidence type="ECO:0000313" key="12">
    <source>
        <dbReference type="EMBL" id="KAK9747078.1"/>
    </source>
</evidence>
<keyword evidence="4" id="KW-0716">Sensory transduction</keyword>
<comment type="subcellular location">
    <subcellularLocation>
        <location evidence="1">Cell membrane</location>
        <topology evidence="1">Multi-pass membrane protein</topology>
    </subcellularLocation>
</comment>
<evidence type="ECO:0000256" key="9">
    <source>
        <dbReference type="ARBA" id="ARBA00023157"/>
    </source>
</evidence>
<dbReference type="PRINTS" id="PR01609">
    <property type="entry name" value="CD36FAMILY"/>
</dbReference>
<dbReference type="EMBL" id="JASPKY010000034">
    <property type="protein sequence ID" value="KAK9747077.1"/>
    <property type="molecule type" value="Genomic_DNA"/>
</dbReference>
<keyword evidence="3" id="KW-1003">Cell membrane</keyword>
<dbReference type="GO" id="GO:0005044">
    <property type="term" value="F:scavenger receptor activity"/>
    <property type="evidence" value="ECO:0007669"/>
    <property type="project" value="TreeGrafter"/>
</dbReference>
<organism evidence="12 13">
    <name type="scientific">Popillia japonica</name>
    <name type="common">Japanese beetle</name>
    <dbReference type="NCBI Taxonomy" id="7064"/>
    <lineage>
        <taxon>Eukaryota</taxon>
        <taxon>Metazoa</taxon>
        <taxon>Ecdysozoa</taxon>
        <taxon>Arthropoda</taxon>
        <taxon>Hexapoda</taxon>
        <taxon>Insecta</taxon>
        <taxon>Pterygota</taxon>
        <taxon>Neoptera</taxon>
        <taxon>Endopterygota</taxon>
        <taxon>Coleoptera</taxon>
        <taxon>Polyphaga</taxon>
        <taxon>Scarabaeiformia</taxon>
        <taxon>Scarabaeidae</taxon>
        <taxon>Rutelinae</taxon>
        <taxon>Popillia</taxon>
    </lineage>
</organism>
<comment type="caution">
    <text evidence="12">The sequence shown here is derived from an EMBL/GenBank/DDBJ whole genome shotgun (WGS) entry which is preliminary data.</text>
</comment>